<dbReference type="EMBL" id="BDQV01000651">
    <property type="protein sequence ID" value="GAY67053.1"/>
    <property type="molecule type" value="Genomic_DNA"/>
</dbReference>
<sequence length="130" mass="14486">MSLVLRTLRSLCEDLDILFKANMAEDVLKNGKLVPQNANMMAFGLSGWYESVTLKSTGFSISKRVSPMPISYGLLYDLLGAKSTFYNMLRPAMSEKTSSLLKSRIYPEPDFPVPANKIFLAWVGDEIVPS</sequence>
<gene>
    <name evidence="1" type="ORF">CUMW_253610</name>
</gene>
<keyword evidence="2" id="KW-1185">Reference proteome</keyword>
<name>A0A2H5QR52_CITUN</name>
<accession>A0A2H5QR52</accession>
<evidence type="ECO:0000313" key="2">
    <source>
        <dbReference type="Proteomes" id="UP000236630"/>
    </source>
</evidence>
<organism evidence="1 2">
    <name type="scientific">Citrus unshiu</name>
    <name type="common">Satsuma mandarin</name>
    <name type="synonym">Citrus nobilis var. unshiu</name>
    <dbReference type="NCBI Taxonomy" id="55188"/>
    <lineage>
        <taxon>Eukaryota</taxon>
        <taxon>Viridiplantae</taxon>
        <taxon>Streptophyta</taxon>
        <taxon>Embryophyta</taxon>
        <taxon>Tracheophyta</taxon>
        <taxon>Spermatophyta</taxon>
        <taxon>Magnoliopsida</taxon>
        <taxon>eudicotyledons</taxon>
        <taxon>Gunneridae</taxon>
        <taxon>Pentapetalae</taxon>
        <taxon>rosids</taxon>
        <taxon>malvids</taxon>
        <taxon>Sapindales</taxon>
        <taxon>Rutaceae</taxon>
        <taxon>Aurantioideae</taxon>
        <taxon>Citrus</taxon>
    </lineage>
</organism>
<evidence type="ECO:0000313" key="1">
    <source>
        <dbReference type="EMBL" id="GAY67053.1"/>
    </source>
</evidence>
<comment type="caution">
    <text evidence="1">The sequence shown here is derived from an EMBL/GenBank/DDBJ whole genome shotgun (WGS) entry which is preliminary data.</text>
</comment>
<dbReference type="Proteomes" id="UP000236630">
    <property type="component" value="Unassembled WGS sequence"/>
</dbReference>
<protein>
    <submittedName>
        <fullName evidence="1">Uncharacterized protein</fullName>
    </submittedName>
</protein>
<reference evidence="1 2" key="1">
    <citation type="journal article" date="2017" name="Front. Genet.">
        <title>Draft sequencing of the heterozygous diploid genome of Satsuma (Citrus unshiu Marc.) using a hybrid assembly approach.</title>
        <authorList>
            <person name="Shimizu T."/>
            <person name="Tanizawa Y."/>
            <person name="Mochizuki T."/>
            <person name="Nagasaki H."/>
            <person name="Yoshioka T."/>
            <person name="Toyoda A."/>
            <person name="Fujiyama A."/>
            <person name="Kaminuma E."/>
            <person name="Nakamura Y."/>
        </authorList>
    </citation>
    <scope>NUCLEOTIDE SEQUENCE [LARGE SCALE GENOMIC DNA]</scope>
    <source>
        <strain evidence="2">cv. Miyagawa wase</strain>
    </source>
</reference>
<proteinExistence type="predicted"/>
<dbReference type="AlphaFoldDB" id="A0A2H5QR52"/>